<dbReference type="InterPro" id="IPR010828">
    <property type="entry name" value="Atf2/Sli1-like"/>
</dbReference>
<dbReference type="InterPro" id="IPR023213">
    <property type="entry name" value="CAT-like_dom_sf"/>
</dbReference>
<dbReference type="Pfam" id="PF07247">
    <property type="entry name" value="AATase"/>
    <property type="match status" value="1"/>
</dbReference>
<name>A0AAD7U437_9APHY</name>
<evidence type="ECO:0008006" key="3">
    <source>
        <dbReference type="Google" id="ProtNLM"/>
    </source>
</evidence>
<dbReference type="InterPro" id="IPR052058">
    <property type="entry name" value="Alcohol_O-acetyltransferase"/>
</dbReference>
<dbReference type="Gene3D" id="3.30.559.10">
    <property type="entry name" value="Chloramphenicol acetyltransferase-like domain"/>
    <property type="match status" value="1"/>
</dbReference>
<dbReference type="GO" id="GO:0008080">
    <property type="term" value="F:N-acetyltransferase activity"/>
    <property type="evidence" value="ECO:0007669"/>
    <property type="project" value="TreeGrafter"/>
</dbReference>
<dbReference type="PANTHER" id="PTHR28037:SF1">
    <property type="entry name" value="ALCOHOL O-ACETYLTRANSFERASE 1-RELATED"/>
    <property type="match status" value="1"/>
</dbReference>
<evidence type="ECO:0000313" key="1">
    <source>
        <dbReference type="EMBL" id="KAJ8502245.1"/>
    </source>
</evidence>
<proteinExistence type="predicted"/>
<dbReference type="PANTHER" id="PTHR28037">
    <property type="entry name" value="ALCOHOL O-ACETYLTRANSFERASE 1-RELATED"/>
    <property type="match status" value="1"/>
</dbReference>
<reference evidence="1" key="1">
    <citation type="submission" date="2022-11" db="EMBL/GenBank/DDBJ databases">
        <title>Genome Sequence of Cubamyces cubensis.</title>
        <authorList>
            <person name="Buettner E."/>
        </authorList>
    </citation>
    <scope>NUCLEOTIDE SEQUENCE</scope>
    <source>
        <strain evidence="1">MPL-01</strain>
    </source>
</reference>
<gene>
    <name evidence="1" type="ORF">ONZ51_g74</name>
</gene>
<comment type="caution">
    <text evidence="1">The sequence shown here is derived from an EMBL/GenBank/DDBJ whole genome shotgun (WGS) entry which is preliminary data.</text>
</comment>
<keyword evidence="2" id="KW-1185">Reference proteome</keyword>
<dbReference type="EMBL" id="JAPEVG010000001">
    <property type="protein sequence ID" value="KAJ8502245.1"/>
    <property type="molecule type" value="Genomic_DNA"/>
</dbReference>
<accession>A0AAD7U437</accession>
<dbReference type="Proteomes" id="UP001215151">
    <property type="component" value="Unassembled WGS sequence"/>
</dbReference>
<dbReference type="AlphaFoldDB" id="A0AAD7U437"/>
<dbReference type="SUPFAM" id="SSF52777">
    <property type="entry name" value="CoA-dependent acyltransferases"/>
    <property type="match status" value="2"/>
</dbReference>
<protein>
    <recommendedName>
        <fullName evidence="3">Alcohol acetyltransferase</fullName>
    </recommendedName>
</protein>
<organism evidence="1 2">
    <name type="scientific">Trametes cubensis</name>
    <dbReference type="NCBI Taxonomy" id="1111947"/>
    <lineage>
        <taxon>Eukaryota</taxon>
        <taxon>Fungi</taxon>
        <taxon>Dikarya</taxon>
        <taxon>Basidiomycota</taxon>
        <taxon>Agaricomycotina</taxon>
        <taxon>Agaricomycetes</taxon>
        <taxon>Polyporales</taxon>
        <taxon>Polyporaceae</taxon>
        <taxon>Trametes</taxon>
    </lineage>
</organism>
<sequence>MPTKTSTTRLRKAGVLEAFFHARSKLGVDNCVVVAAKYESNTARVLDKPTLFAAIQEVINENPVLAARLTERGPNGTTCDPVWVRLPFLDLNHIVSFLDVDSSDLESLLAKEFTRPFELDVDSPLWRVAVLTDGTVMYTHEHSMGDGQSGLAFHLAILSALEKLPETASHSGEVVIPDVPLRPALEEAMPITAPVSKIFKEVNQAINPFAARKRNAIWTGNPVGKTYKRGVNIRVIRLSPEDTASLLRLCRKNGATLTGALYALITHIIAQELYAGPDPKGKLNSVVMFVPISLRPHTSAPPTAICNYVSYYQDVYPLPVPTRASKHSYPSPDRFAWKSAASFSATLKREAPKAPAAIGVMKALIGSRENYSLGLLGKKRETTVEISNLGAAKPVQPTPGVSATPKWTIPEAVFAQADSTTGAAFKFNVVGAPAGGLGISVTCGLEAVDEEFAEKVIDAFAEGLKALASYKDEAIATAAL</sequence>
<dbReference type="Gene3D" id="3.30.559.30">
    <property type="entry name" value="Nonribosomal peptide synthetase, condensation domain"/>
    <property type="match status" value="1"/>
</dbReference>
<evidence type="ECO:0000313" key="2">
    <source>
        <dbReference type="Proteomes" id="UP001215151"/>
    </source>
</evidence>